<organism evidence="4">
    <name type="scientific">marine sediment metagenome</name>
    <dbReference type="NCBI Taxonomy" id="412755"/>
    <lineage>
        <taxon>unclassified sequences</taxon>
        <taxon>metagenomes</taxon>
        <taxon>ecological metagenomes</taxon>
    </lineage>
</organism>
<feature type="domain" description="HTH tetR-type" evidence="3">
    <location>
        <begin position="19"/>
        <end position="79"/>
    </location>
</feature>
<feature type="region of interest" description="Disordered" evidence="2">
    <location>
        <begin position="1"/>
        <end position="20"/>
    </location>
</feature>
<accession>X0RII7</accession>
<dbReference type="GO" id="GO:0003677">
    <property type="term" value="F:DNA binding"/>
    <property type="evidence" value="ECO:0007669"/>
    <property type="project" value="UniProtKB-KW"/>
</dbReference>
<dbReference type="Gene3D" id="1.10.357.10">
    <property type="entry name" value="Tetracycline Repressor, domain 2"/>
    <property type="match status" value="1"/>
</dbReference>
<protein>
    <recommendedName>
        <fullName evidence="3">HTH tetR-type domain-containing protein</fullName>
    </recommendedName>
</protein>
<comment type="caution">
    <text evidence="4">The sequence shown here is derived from an EMBL/GenBank/DDBJ whole genome shotgun (WGS) entry which is preliminary data.</text>
</comment>
<dbReference type="Pfam" id="PF00440">
    <property type="entry name" value="TetR_N"/>
    <property type="match status" value="1"/>
</dbReference>
<name>X0RII7_9ZZZZ</name>
<dbReference type="SUPFAM" id="SSF46689">
    <property type="entry name" value="Homeodomain-like"/>
    <property type="match status" value="1"/>
</dbReference>
<reference evidence="4" key="1">
    <citation type="journal article" date="2014" name="Front. Microbiol.">
        <title>High frequency of phylogenetically diverse reductive dehalogenase-homologous genes in deep subseafloor sedimentary metagenomes.</title>
        <authorList>
            <person name="Kawai M."/>
            <person name="Futagami T."/>
            <person name="Toyoda A."/>
            <person name="Takaki Y."/>
            <person name="Nishi S."/>
            <person name="Hori S."/>
            <person name="Arai W."/>
            <person name="Tsubouchi T."/>
            <person name="Morono Y."/>
            <person name="Uchiyama I."/>
            <person name="Ito T."/>
            <person name="Fujiyama A."/>
            <person name="Inagaki F."/>
            <person name="Takami H."/>
        </authorList>
    </citation>
    <scope>NUCLEOTIDE SEQUENCE</scope>
    <source>
        <strain evidence="4">Expedition CK06-06</strain>
    </source>
</reference>
<dbReference type="InterPro" id="IPR009057">
    <property type="entry name" value="Homeodomain-like_sf"/>
</dbReference>
<evidence type="ECO:0000256" key="1">
    <source>
        <dbReference type="ARBA" id="ARBA00023125"/>
    </source>
</evidence>
<dbReference type="InterPro" id="IPR001647">
    <property type="entry name" value="HTH_TetR"/>
</dbReference>
<dbReference type="EMBL" id="BARS01005106">
    <property type="protein sequence ID" value="GAF68573.1"/>
    <property type="molecule type" value="Genomic_DNA"/>
</dbReference>
<proteinExistence type="predicted"/>
<evidence type="ECO:0000259" key="3">
    <source>
        <dbReference type="PROSITE" id="PS50977"/>
    </source>
</evidence>
<feature type="non-terminal residue" evidence="4">
    <location>
        <position position="102"/>
    </location>
</feature>
<dbReference type="PROSITE" id="PS50977">
    <property type="entry name" value="HTH_TETR_2"/>
    <property type="match status" value="1"/>
</dbReference>
<keyword evidence="1" id="KW-0238">DNA-binding</keyword>
<evidence type="ECO:0000313" key="4">
    <source>
        <dbReference type="EMBL" id="GAF68573.1"/>
    </source>
</evidence>
<gene>
    <name evidence="4" type="ORF">S01H1_09998</name>
</gene>
<evidence type="ECO:0000256" key="2">
    <source>
        <dbReference type="SAM" id="MobiDB-lite"/>
    </source>
</evidence>
<sequence>MSSEQNKKKTRSRSPTKKAQQFERILEAGKKLFLDKGRDGFSLRSLAKMLEMNQNNLYNYVDSKRELWIAIRNKFFTQYKDENLDIIESHEGPNVDLLLKIF</sequence>
<dbReference type="AlphaFoldDB" id="X0RII7"/>